<evidence type="ECO:0000313" key="2">
    <source>
        <dbReference type="Proteomes" id="UP000269154"/>
    </source>
</evidence>
<reference evidence="1 2" key="1">
    <citation type="journal article" date="2018" name="ACS Chem. Biol.">
        <title>Ketoreductase domain dysfunction expands chemodiversity: malyngamide biosynthesis in the cyanobacterium Okeania hirsuta.</title>
        <authorList>
            <person name="Moss N.A."/>
            <person name="Leao T."/>
            <person name="Rankin M."/>
            <person name="McCullough T.M."/>
            <person name="Qu P."/>
            <person name="Korobeynikov A."/>
            <person name="Smith J.L."/>
            <person name="Gerwick L."/>
            <person name="Gerwick W.H."/>
        </authorList>
    </citation>
    <scope>NUCLEOTIDE SEQUENCE [LARGE SCALE GENOMIC DNA]</scope>
    <source>
        <strain evidence="1 2">PAB10Feb10-1</strain>
    </source>
</reference>
<proteinExistence type="predicted"/>
<dbReference type="EMBL" id="RCBY01000362">
    <property type="protein sequence ID" value="RQH22489.1"/>
    <property type="molecule type" value="Genomic_DNA"/>
</dbReference>
<gene>
    <name evidence="1" type="ORF">D5R40_30855</name>
</gene>
<keyword evidence="2" id="KW-1185">Reference proteome</keyword>
<dbReference type="AlphaFoldDB" id="A0A3N6NWJ0"/>
<sequence length="125" mass="14379">MADAVGVYHANPKLSLSLSRINWGIYNDDTGMPCISSKNVPPTTGVMSQALAVPNIMSYSKCWIMCWASMDTMWIKHLPCGRTLDLFLGDWDRHDDQWRWAQFEDDEGEKYSARYLGIEIRYLPL</sequence>
<comment type="caution">
    <text evidence="1">The sequence shown here is derived from an EMBL/GenBank/DDBJ whole genome shotgun (WGS) entry which is preliminary data.</text>
</comment>
<dbReference type="Proteomes" id="UP000269154">
    <property type="component" value="Unassembled WGS sequence"/>
</dbReference>
<evidence type="ECO:0000313" key="1">
    <source>
        <dbReference type="EMBL" id="RQH22489.1"/>
    </source>
</evidence>
<accession>A0A3N6NWJ0</accession>
<organism evidence="1 2">
    <name type="scientific">Okeania hirsuta</name>
    <dbReference type="NCBI Taxonomy" id="1458930"/>
    <lineage>
        <taxon>Bacteria</taxon>
        <taxon>Bacillati</taxon>
        <taxon>Cyanobacteriota</taxon>
        <taxon>Cyanophyceae</taxon>
        <taxon>Oscillatoriophycideae</taxon>
        <taxon>Oscillatoriales</taxon>
        <taxon>Microcoleaceae</taxon>
        <taxon>Okeania</taxon>
    </lineage>
</organism>
<name>A0A3N6NWJ0_9CYAN</name>
<protein>
    <submittedName>
        <fullName evidence="1">Uncharacterized protein</fullName>
    </submittedName>
</protein>